<evidence type="ECO:0000256" key="1">
    <source>
        <dbReference type="SAM" id="MobiDB-lite"/>
    </source>
</evidence>
<dbReference type="AlphaFoldDB" id="A0A4P9W0D3"/>
<dbReference type="EMBL" id="KZ999422">
    <property type="protein sequence ID" value="RKO85092.1"/>
    <property type="molecule type" value="Genomic_DNA"/>
</dbReference>
<sequence>MSFCDPTSSKILAAGRVLQLRTFSQRAQRARKSPADEPIHHDAKKVVGVRHGFINCSSPVALPLVPYEISDIVWKMSSRDRHLADLSVGPFAEKLHRRIELEDHPVFFCIGLHLLERGLPRKSIPKRPSSLAKDAEAQHRQVHTAPSRGLRRPQPPSSVPPHRRLDLGPETEFRRVEGLDMPGPKEVGSNSSPTILRTHLCWIWESFASSGRPTSTLLRKRNLWKYFWGAGKNARTEEGAYTIWSRSRGCQTRLHQLFVTSSTPVSPVRDFRHRMEDVISRSIASIIFQVGLLSVTYIADDRGVKLSLARSTDLEEYYCFLRP</sequence>
<gene>
    <name evidence="2" type="ORF">BDK51DRAFT_28988</name>
</gene>
<feature type="region of interest" description="Disordered" evidence="1">
    <location>
        <begin position="123"/>
        <end position="167"/>
    </location>
</feature>
<name>A0A4P9W0D3_9FUNG</name>
<reference evidence="3" key="1">
    <citation type="journal article" date="2018" name="Nat. Microbiol.">
        <title>Leveraging single-cell genomics to expand the fungal tree of life.</title>
        <authorList>
            <person name="Ahrendt S.R."/>
            <person name="Quandt C.A."/>
            <person name="Ciobanu D."/>
            <person name="Clum A."/>
            <person name="Salamov A."/>
            <person name="Andreopoulos B."/>
            <person name="Cheng J.F."/>
            <person name="Woyke T."/>
            <person name="Pelin A."/>
            <person name="Henrissat B."/>
            <person name="Reynolds N.K."/>
            <person name="Benny G.L."/>
            <person name="Smith M.E."/>
            <person name="James T.Y."/>
            <person name="Grigoriev I.V."/>
        </authorList>
    </citation>
    <scope>NUCLEOTIDE SEQUENCE [LARGE SCALE GENOMIC DNA]</scope>
</reference>
<organism evidence="2 3">
    <name type="scientific">Blyttiomyces helicus</name>
    <dbReference type="NCBI Taxonomy" id="388810"/>
    <lineage>
        <taxon>Eukaryota</taxon>
        <taxon>Fungi</taxon>
        <taxon>Fungi incertae sedis</taxon>
        <taxon>Chytridiomycota</taxon>
        <taxon>Chytridiomycota incertae sedis</taxon>
        <taxon>Chytridiomycetes</taxon>
        <taxon>Chytridiomycetes incertae sedis</taxon>
        <taxon>Blyttiomyces</taxon>
    </lineage>
</organism>
<protein>
    <submittedName>
        <fullName evidence="2">Uncharacterized protein</fullName>
    </submittedName>
</protein>
<evidence type="ECO:0000313" key="3">
    <source>
        <dbReference type="Proteomes" id="UP000269721"/>
    </source>
</evidence>
<evidence type="ECO:0000313" key="2">
    <source>
        <dbReference type="EMBL" id="RKO85092.1"/>
    </source>
</evidence>
<dbReference type="Proteomes" id="UP000269721">
    <property type="component" value="Unassembled WGS sequence"/>
</dbReference>
<proteinExistence type="predicted"/>
<accession>A0A4P9W0D3</accession>
<keyword evidence="3" id="KW-1185">Reference proteome</keyword>